<keyword evidence="3" id="KW-1185">Reference proteome</keyword>
<evidence type="ECO:0000256" key="1">
    <source>
        <dbReference type="SAM" id="Phobius"/>
    </source>
</evidence>
<protein>
    <submittedName>
        <fullName evidence="2">Uncharacterized protein</fullName>
    </submittedName>
</protein>
<proteinExistence type="predicted"/>
<name>A0A068UHE2_COFCA</name>
<dbReference type="STRING" id="49390.A0A068UHE2"/>
<evidence type="ECO:0000313" key="3">
    <source>
        <dbReference type="Proteomes" id="UP000295252"/>
    </source>
</evidence>
<dbReference type="InParanoid" id="A0A068UHE2"/>
<keyword evidence="1" id="KW-0812">Transmembrane</keyword>
<organism evidence="2 3">
    <name type="scientific">Coffea canephora</name>
    <name type="common">Robusta coffee</name>
    <dbReference type="NCBI Taxonomy" id="49390"/>
    <lineage>
        <taxon>Eukaryota</taxon>
        <taxon>Viridiplantae</taxon>
        <taxon>Streptophyta</taxon>
        <taxon>Embryophyta</taxon>
        <taxon>Tracheophyta</taxon>
        <taxon>Spermatophyta</taxon>
        <taxon>Magnoliopsida</taxon>
        <taxon>eudicotyledons</taxon>
        <taxon>Gunneridae</taxon>
        <taxon>Pentapetalae</taxon>
        <taxon>asterids</taxon>
        <taxon>lamiids</taxon>
        <taxon>Gentianales</taxon>
        <taxon>Rubiaceae</taxon>
        <taxon>Ixoroideae</taxon>
        <taxon>Gardenieae complex</taxon>
        <taxon>Bertiereae - Coffeeae clade</taxon>
        <taxon>Coffeeae</taxon>
        <taxon>Coffea</taxon>
    </lineage>
</organism>
<reference evidence="3" key="1">
    <citation type="journal article" date="2014" name="Science">
        <title>The coffee genome provides insight into the convergent evolution of caffeine biosynthesis.</title>
        <authorList>
            <person name="Denoeud F."/>
            <person name="Carretero-Paulet L."/>
            <person name="Dereeper A."/>
            <person name="Droc G."/>
            <person name="Guyot R."/>
            <person name="Pietrella M."/>
            <person name="Zheng C."/>
            <person name="Alberti A."/>
            <person name="Anthony F."/>
            <person name="Aprea G."/>
            <person name="Aury J.M."/>
            <person name="Bento P."/>
            <person name="Bernard M."/>
            <person name="Bocs S."/>
            <person name="Campa C."/>
            <person name="Cenci A."/>
            <person name="Combes M.C."/>
            <person name="Crouzillat D."/>
            <person name="Da Silva C."/>
            <person name="Daddiego L."/>
            <person name="De Bellis F."/>
            <person name="Dussert S."/>
            <person name="Garsmeur O."/>
            <person name="Gayraud T."/>
            <person name="Guignon V."/>
            <person name="Jahn K."/>
            <person name="Jamilloux V."/>
            <person name="Joet T."/>
            <person name="Labadie K."/>
            <person name="Lan T."/>
            <person name="Leclercq J."/>
            <person name="Lepelley M."/>
            <person name="Leroy T."/>
            <person name="Li L.T."/>
            <person name="Librado P."/>
            <person name="Lopez L."/>
            <person name="Munoz A."/>
            <person name="Noel B."/>
            <person name="Pallavicini A."/>
            <person name="Perrotta G."/>
            <person name="Poncet V."/>
            <person name="Pot D."/>
            <person name="Priyono X."/>
            <person name="Rigoreau M."/>
            <person name="Rouard M."/>
            <person name="Rozas J."/>
            <person name="Tranchant-Dubreuil C."/>
            <person name="VanBuren R."/>
            <person name="Zhang Q."/>
            <person name="Andrade A.C."/>
            <person name="Argout X."/>
            <person name="Bertrand B."/>
            <person name="de Kochko A."/>
            <person name="Graziosi G."/>
            <person name="Henry R.J."/>
            <person name="Jayarama X."/>
            <person name="Ming R."/>
            <person name="Nagai C."/>
            <person name="Rounsley S."/>
            <person name="Sankoff D."/>
            <person name="Giuliano G."/>
            <person name="Albert V.A."/>
            <person name="Wincker P."/>
            <person name="Lashermes P."/>
        </authorList>
    </citation>
    <scope>NUCLEOTIDE SEQUENCE [LARGE SCALE GENOMIC DNA]</scope>
    <source>
        <strain evidence="3">cv. DH200-94</strain>
    </source>
</reference>
<evidence type="ECO:0000313" key="2">
    <source>
        <dbReference type="EMBL" id="CDP07985.1"/>
    </source>
</evidence>
<keyword evidence="1" id="KW-1133">Transmembrane helix</keyword>
<dbReference type="AlphaFoldDB" id="A0A068UHE2"/>
<dbReference type="Gramene" id="CDP07985">
    <property type="protein sequence ID" value="CDP07985"/>
    <property type="gene ID" value="GSCOC_T00025548001"/>
</dbReference>
<gene>
    <name evidence="2" type="ORF">GSCOC_T00025548001</name>
</gene>
<sequence>MEQHDIKEDEFGFSRNYFLAKELGNSNKKSGHKLADIDVIDEQELREALANIEQKHEKEIDDFWVLLVGFSECGECSSRGGVKFFRLCILESCDVKIIFLCLFGFQHAPNVFICFFVWQLARFLSRYSIGESGLVSWNFCWKTTGCND</sequence>
<dbReference type="Proteomes" id="UP000295252">
    <property type="component" value="Chromosome III"/>
</dbReference>
<dbReference type="OrthoDB" id="20198at2759"/>
<feature type="transmembrane region" description="Helical" evidence="1">
    <location>
        <begin position="97"/>
        <end position="118"/>
    </location>
</feature>
<accession>A0A068UHE2</accession>
<dbReference type="EMBL" id="HG739113">
    <property type="protein sequence ID" value="CDP07985.1"/>
    <property type="molecule type" value="Genomic_DNA"/>
</dbReference>
<keyword evidence="1" id="KW-0472">Membrane</keyword>